<dbReference type="InterPro" id="IPR005599">
    <property type="entry name" value="GPI_mannosylTrfase"/>
</dbReference>
<dbReference type="GO" id="GO:0006487">
    <property type="term" value="P:protein N-linked glycosylation"/>
    <property type="evidence" value="ECO:0007669"/>
    <property type="project" value="TreeGrafter"/>
</dbReference>
<evidence type="ECO:0000256" key="1">
    <source>
        <dbReference type="ARBA" id="ARBA00004477"/>
    </source>
</evidence>
<evidence type="ECO:0000256" key="11">
    <source>
        <dbReference type="ARBA" id="ARBA00048899"/>
    </source>
</evidence>
<feature type="transmembrane region" description="Helical" evidence="12">
    <location>
        <begin position="407"/>
        <end position="426"/>
    </location>
</feature>
<sequence length="619" mass="67939">MHRIRKIIWLFGLPCLFVLVSWRAVSCPYTKVEESFTIQAVHDILIFGVSPDALAQYDHQVFPGAVPRSFIGPLLLATVSYPFILISQTLGAVNTSADAQIAVRICLGTINVMAVAFFAQQCFVTTATAKKQAGSITRGSNVVLAGLFLLITAAQFHFAYWASRTIPNSLALPFVITAMTLVCRSIGNVSKGSQSILGDVRAAIWLLTFSTIVLRLEIVATLIPVGLYLLSTGKINFWNAFKTGAISGTMSVMLTAVVDTYFWQDLAHSRANDILGAFVTGLHNLATGQKPFLLWPELHALLFNVIEGKSSEWGVSPWHAYATSLVPKLLAFTSPLILFGVAAIVRGERSVVEARARFLLLTAVTHIAILSMLGHKEWRFVFYILPALNVVAAIGAGALLRSWLAKTILIALILLQVLLSLFTGYLSSINYPGGEAIKLLHEQLGSASGSQGRVHIDVLPAMTGVTLFQSLHLERTRSQGLVDRFAGLLPTTCEKDDCWIYDKTEDLPTSGPEAAQAWSSFTHILTDAPYCHVLRSRERGEALADSRQLFEPITEPIKSFSGLRRKNFSQIKGDYIGLAKTIMQLPNDCDLNHLMRLVLPVVIVEEPAVWLCRRKDHIA</sequence>
<dbReference type="AlphaFoldDB" id="A0A077QY27"/>
<dbReference type="PANTHER" id="PTHR22760">
    <property type="entry name" value="GLYCOSYLTRANSFERASE"/>
    <property type="match status" value="1"/>
</dbReference>
<keyword evidence="5 14" id="KW-0808">Transferase</keyword>
<keyword evidence="13" id="KW-0732">Signal</keyword>
<comment type="function">
    <text evidence="10">Mannosyltransferase that operates in the biosynthetic pathway of dolichol-linked oligosaccharides, the glycan precursors employed in protein asparagine (N)-glycosylation. The assembly of dolichol-linked oligosaccharides begins on the cytosolic side of the endoplasmic reticulum membrane and finishes in its lumen. The sequential addition of sugars to dolichol pyrophosphate produces dolichol-linked oligosaccharides containing fourteen sugars, including two GlcNAcs, nine mannoses and three glucoses. Once assembled, the oligosaccharide is transferred from the lipid to nascent proteins by oligosaccharyltransferases. In the lumen of the endoplasmic reticulum, adds the eighth mannose residue in an alpha-1,6 linkage onto Man(7)GlcNAc(2)-PP-dolichol to produce Man(8)GlcNAc(2)-PP-dolichol.</text>
</comment>
<accession>A0A077QY27</accession>
<comment type="subcellular location">
    <subcellularLocation>
        <location evidence="1 12">Endoplasmic reticulum membrane</location>
        <topology evidence="1 12">Multi-pass membrane protein</topology>
    </subcellularLocation>
</comment>
<evidence type="ECO:0000256" key="13">
    <source>
        <dbReference type="SAM" id="SignalP"/>
    </source>
</evidence>
<feature type="transmembrane region" description="Helical" evidence="12">
    <location>
        <begin position="325"/>
        <end position="345"/>
    </location>
</feature>
<evidence type="ECO:0000256" key="2">
    <source>
        <dbReference type="ARBA" id="ARBA00004922"/>
    </source>
</evidence>
<comment type="pathway">
    <text evidence="2">Protein modification; protein glycosylation.</text>
</comment>
<evidence type="ECO:0000256" key="12">
    <source>
        <dbReference type="RuleBase" id="RU363075"/>
    </source>
</evidence>
<feature type="transmembrane region" description="Helical" evidence="12">
    <location>
        <begin position="70"/>
        <end position="93"/>
    </location>
</feature>
<keyword evidence="7 12" id="KW-0256">Endoplasmic reticulum</keyword>
<feature type="transmembrane region" description="Helical" evidence="12">
    <location>
        <begin position="380"/>
        <end position="400"/>
    </location>
</feature>
<feature type="chain" id="PRO_5001722857" description="Mannosyltransferase" evidence="13">
    <location>
        <begin position="23"/>
        <end position="619"/>
    </location>
</feature>
<evidence type="ECO:0000313" key="14">
    <source>
        <dbReference type="EMBL" id="CDI51288.1"/>
    </source>
</evidence>
<keyword evidence="6 12" id="KW-0812">Transmembrane</keyword>
<dbReference type="UniPathway" id="UPA00378"/>
<evidence type="ECO:0000256" key="10">
    <source>
        <dbReference type="ARBA" id="ARBA00044721"/>
    </source>
</evidence>
<dbReference type="Pfam" id="PF03901">
    <property type="entry name" value="Glyco_transf_22"/>
    <property type="match status" value="1"/>
</dbReference>
<feature type="transmembrane region" description="Helical" evidence="12">
    <location>
        <begin position="170"/>
        <end position="190"/>
    </location>
</feature>
<dbReference type="EC" id="2.4.1.-" evidence="12"/>
<proteinExistence type="inferred from homology"/>
<keyword evidence="8 12" id="KW-1133">Transmembrane helix</keyword>
<reference evidence="14" key="1">
    <citation type="journal article" date="2014" name="Genome Biol. Evol.">
        <title>Gene Loss Rather Than Gene Gain Is Associated with a Host Jump from Monocots to Dicots in the Smut Fungus Melanopsichium pennsylvanicum.</title>
        <authorList>
            <person name="Sharma R."/>
            <person name="Mishra B."/>
            <person name="Runge F."/>
            <person name="Thines M."/>
        </authorList>
    </citation>
    <scope>NUCLEOTIDE SEQUENCE</scope>
    <source>
        <strain evidence="14">4</strain>
    </source>
</reference>
<evidence type="ECO:0000256" key="8">
    <source>
        <dbReference type="ARBA" id="ARBA00022989"/>
    </source>
</evidence>
<evidence type="ECO:0000256" key="9">
    <source>
        <dbReference type="ARBA" id="ARBA00023136"/>
    </source>
</evidence>
<dbReference type="PANTHER" id="PTHR22760:SF1">
    <property type="entry name" value="DOL-P-MAN:MAN(7)GLCNAC(2)-PP-DOL ALPHA-1,6-MANNOSYLTRANSFERASE"/>
    <property type="match status" value="1"/>
</dbReference>
<dbReference type="GO" id="GO:0052917">
    <property type="term" value="F:dol-P-Man:Man(7)GlcNAc(2)-PP-Dol alpha-1,6-mannosyltransferase activity"/>
    <property type="evidence" value="ECO:0007669"/>
    <property type="project" value="UniProtKB-EC"/>
</dbReference>
<evidence type="ECO:0000256" key="4">
    <source>
        <dbReference type="ARBA" id="ARBA00022676"/>
    </source>
</evidence>
<evidence type="ECO:0000256" key="7">
    <source>
        <dbReference type="ARBA" id="ARBA00022824"/>
    </source>
</evidence>
<keyword evidence="4 12" id="KW-0328">Glycosyltransferase</keyword>
<dbReference type="EMBL" id="HG529497">
    <property type="protein sequence ID" value="CDI51288.1"/>
    <property type="molecule type" value="Genomic_DNA"/>
</dbReference>
<comment type="similarity">
    <text evidence="3 12">Belongs to the glycosyltransferase 22 family.</text>
</comment>
<evidence type="ECO:0000256" key="3">
    <source>
        <dbReference type="ARBA" id="ARBA00007063"/>
    </source>
</evidence>
<feature type="transmembrane region" description="Helical" evidence="12">
    <location>
        <begin position="105"/>
        <end position="129"/>
    </location>
</feature>
<keyword evidence="9 12" id="KW-0472">Membrane</keyword>
<feature type="transmembrane region" description="Helical" evidence="12">
    <location>
        <begin position="202"/>
        <end position="231"/>
    </location>
</feature>
<feature type="transmembrane region" description="Helical" evidence="12">
    <location>
        <begin position="243"/>
        <end position="263"/>
    </location>
</feature>
<comment type="catalytic activity">
    <reaction evidence="11">
        <text>an alpha-D-Man-(1-&gt;2)-alpha-D-Man-(1-&gt;2)-alpha-D-Man-(1-&gt;3)-[alpha-D-Man-(1-&gt;2)-alpha-D-Man-(1-&gt;3)-alpha-D-Man-(1-&gt;6)]-beta-D-Man-(1-&gt;4)-beta-D-GlcNAc-(1-&gt;4)-alpha-D-GlcNAc-diphospho-di-trans,poly-cis-dolichol + a di-trans,poly-cis-dolichyl beta-D-mannosyl phosphate = an alpha-D-Man-(1-&gt;2)-alpha-D-Man-(1-&gt;2)-alpha-D-Man-(1-&gt;3)-[alpha-D-Man-(1-&gt;2)-alpha-D-Man-(1-&gt;3)-[alpha-D-Man-(1-&gt;6)]-alpha-D-Man-(1-&gt;6)]-beta-D-Man-(1-&gt;4)-beta-D-GlcNAc-(1-&gt;4)-alpha-D-GlcNAc-diphospho-di-trans,poly-cis-dolichol + a di-trans,poly-cis-dolichyl phosphate + H(+)</text>
        <dbReference type="Rhea" id="RHEA:29535"/>
        <dbReference type="Rhea" id="RHEA-COMP:19498"/>
        <dbReference type="Rhea" id="RHEA-COMP:19501"/>
        <dbReference type="Rhea" id="RHEA-COMP:19518"/>
        <dbReference type="Rhea" id="RHEA-COMP:19519"/>
        <dbReference type="ChEBI" id="CHEBI:15378"/>
        <dbReference type="ChEBI" id="CHEBI:57683"/>
        <dbReference type="ChEBI" id="CHEBI:58211"/>
        <dbReference type="ChEBI" id="CHEBI:132517"/>
        <dbReference type="ChEBI" id="CHEBI:132519"/>
        <dbReference type="EC" id="2.4.1.260"/>
    </reaction>
    <physiologicalReaction direction="left-to-right" evidence="11">
        <dbReference type="Rhea" id="RHEA:29536"/>
    </physiologicalReaction>
</comment>
<feature type="transmembrane region" description="Helical" evidence="12">
    <location>
        <begin position="357"/>
        <end position="374"/>
    </location>
</feature>
<feature type="signal peptide" evidence="13">
    <location>
        <begin position="1"/>
        <end position="22"/>
    </location>
</feature>
<feature type="transmembrane region" description="Helical" evidence="12">
    <location>
        <begin position="141"/>
        <end position="163"/>
    </location>
</feature>
<organism evidence="14">
    <name type="scientific">Melanopsichium pennsylvanicum 4</name>
    <dbReference type="NCBI Taxonomy" id="1398559"/>
    <lineage>
        <taxon>Eukaryota</taxon>
        <taxon>Fungi</taxon>
        <taxon>Dikarya</taxon>
        <taxon>Basidiomycota</taxon>
        <taxon>Ustilaginomycotina</taxon>
        <taxon>Ustilaginomycetes</taxon>
        <taxon>Ustilaginales</taxon>
        <taxon>Ustilaginaceae</taxon>
        <taxon>Melanopsichium</taxon>
    </lineage>
</organism>
<evidence type="ECO:0000256" key="6">
    <source>
        <dbReference type="ARBA" id="ARBA00022692"/>
    </source>
</evidence>
<name>A0A077QY27_9BASI</name>
<dbReference type="GO" id="GO:0005789">
    <property type="term" value="C:endoplasmic reticulum membrane"/>
    <property type="evidence" value="ECO:0007669"/>
    <property type="project" value="UniProtKB-SubCell"/>
</dbReference>
<evidence type="ECO:0000256" key="5">
    <source>
        <dbReference type="ARBA" id="ARBA00022679"/>
    </source>
</evidence>
<protein>
    <recommendedName>
        <fullName evidence="12">Mannosyltransferase</fullName>
        <ecNumber evidence="12">2.4.1.-</ecNumber>
    </recommendedName>
</protein>